<name>A0AAV4FS48_9GAST</name>
<sequence length="133" mass="14987">MLYTSAAVATAAEVAATTTTKISTNMPTMPVKSLGSRKKEETYGKWGDRETGFESGRRRERKRKKNNMIGREKEKKKKKREVEERMSYSHNITLNSACGCSNDNTKQPIKADVVLGWAKAAMNNRVTLHVVHK</sequence>
<protein>
    <submittedName>
        <fullName evidence="2">Uncharacterized protein</fullName>
    </submittedName>
</protein>
<gene>
    <name evidence="2" type="ORF">ElyMa_002205500</name>
</gene>
<reference evidence="2 3" key="1">
    <citation type="journal article" date="2021" name="Elife">
        <title>Chloroplast acquisition without the gene transfer in kleptoplastic sea slugs, Plakobranchus ocellatus.</title>
        <authorList>
            <person name="Maeda T."/>
            <person name="Takahashi S."/>
            <person name="Yoshida T."/>
            <person name="Shimamura S."/>
            <person name="Takaki Y."/>
            <person name="Nagai Y."/>
            <person name="Toyoda A."/>
            <person name="Suzuki Y."/>
            <person name="Arimoto A."/>
            <person name="Ishii H."/>
            <person name="Satoh N."/>
            <person name="Nishiyama T."/>
            <person name="Hasebe M."/>
            <person name="Maruyama T."/>
            <person name="Minagawa J."/>
            <person name="Obokata J."/>
            <person name="Shigenobu S."/>
        </authorList>
    </citation>
    <scope>NUCLEOTIDE SEQUENCE [LARGE SCALE GENOMIC DNA]</scope>
</reference>
<dbReference type="AlphaFoldDB" id="A0AAV4FS48"/>
<comment type="caution">
    <text evidence="2">The sequence shown here is derived from an EMBL/GenBank/DDBJ whole genome shotgun (WGS) entry which is preliminary data.</text>
</comment>
<evidence type="ECO:0000313" key="2">
    <source>
        <dbReference type="EMBL" id="GFR76157.1"/>
    </source>
</evidence>
<feature type="region of interest" description="Disordered" evidence="1">
    <location>
        <begin position="24"/>
        <end position="87"/>
    </location>
</feature>
<accession>A0AAV4FS48</accession>
<dbReference type="Proteomes" id="UP000762676">
    <property type="component" value="Unassembled WGS sequence"/>
</dbReference>
<proteinExistence type="predicted"/>
<feature type="compositionally biased region" description="Basic and acidic residues" evidence="1">
    <location>
        <begin position="37"/>
        <end position="57"/>
    </location>
</feature>
<keyword evidence="3" id="KW-1185">Reference proteome</keyword>
<evidence type="ECO:0000313" key="3">
    <source>
        <dbReference type="Proteomes" id="UP000762676"/>
    </source>
</evidence>
<dbReference type="EMBL" id="BMAT01004579">
    <property type="protein sequence ID" value="GFR76157.1"/>
    <property type="molecule type" value="Genomic_DNA"/>
</dbReference>
<evidence type="ECO:0000256" key="1">
    <source>
        <dbReference type="SAM" id="MobiDB-lite"/>
    </source>
</evidence>
<organism evidence="2 3">
    <name type="scientific">Elysia marginata</name>
    <dbReference type="NCBI Taxonomy" id="1093978"/>
    <lineage>
        <taxon>Eukaryota</taxon>
        <taxon>Metazoa</taxon>
        <taxon>Spiralia</taxon>
        <taxon>Lophotrochozoa</taxon>
        <taxon>Mollusca</taxon>
        <taxon>Gastropoda</taxon>
        <taxon>Heterobranchia</taxon>
        <taxon>Euthyneura</taxon>
        <taxon>Panpulmonata</taxon>
        <taxon>Sacoglossa</taxon>
        <taxon>Placobranchoidea</taxon>
        <taxon>Plakobranchidae</taxon>
        <taxon>Elysia</taxon>
    </lineage>
</organism>